<comment type="caution">
    <text evidence="1">The sequence shown here is derived from an EMBL/GenBank/DDBJ whole genome shotgun (WGS) entry which is preliminary data.</text>
</comment>
<sequence length="50" mass="5027">MGRVSKQLAALEARGGGRLGGYGGGGAARGGERFPLCSSFKVLVAAAFDR</sequence>
<name>A0A9D7SE08_9BACT</name>
<reference evidence="1" key="1">
    <citation type="submission" date="2020-10" db="EMBL/GenBank/DDBJ databases">
        <title>Connecting structure to function with the recovery of over 1000 high-quality activated sludge metagenome-assembled genomes encoding full-length rRNA genes using long-read sequencing.</title>
        <authorList>
            <person name="Singleton C.M."/>
            <person name="Petriglieri F."/>
            <person name="Kristensen J.M."/>
            <person name="Kirkegaard R.H."/>
            <person name="Michaelsen T.Y."/>
            <person name="Andersen M.H."/>
            <person name="Karst S.M."/>
            <person name="Dueholm M.S."/>
            <person name="Nielsen P.H."/>
            <person name="Albertsen M."/>
        </authorList>
    </citation>
    <scope>NUCLEOTIDE SEQUENCE</scope>
    <source>
        <strain evidence="1">Skiv_18-Q3-R9-52_MAXAC.067</strain>
    </source>
</reference>
<gene>
    <name evidence="1" type="ORF">IPP58_00390</name>
</gene>
<evidence type="ECO:0000313" key="2">
    <source>
        <dbReference type="Proteomes" id="UP000886657"/>
    </source>
</evidence>
<dbReference type="Proteomes" id="UP000886657">
    <property type="component" value="Unassembled WGS sequence"/>
</dbReference>
<accession>A0A9D7SE08</accession>
<evidence type="ECO:0000313" key="1">
    <source>
        <dbReference type="EMBL" id="MBK9794955.1"/>
    </source>
</evidence>
<protein>
    <recommendedName>
        <fullName evidence="3">Beta-lactamase</fullName>
    </recommendedName>
</protein>
<proteinExistence type="predicted"/>
<dbReference type="AlphaFoldDB" id="A0A9D7SE08"/>
<evidence type="ECO:0008006" key="3">
    <source>
        <dbReference type="Google" id="ProtNLM"/>
    </source>
</evidence>
<dbReference type="EMBL" id="JADKIO010000002">
    <property type="protein sequence ID" value="MBK9794955.1"/>
    <property type="molecule type" value="Genomic_DNA"/>
</dbReference>
<organism evidence="1 2">
    <name type="scientific">Candidatus Geothrix skivensis</name>
    <dbReference type="NCBI Taxonomy" id="2954439"/>
    <lineage>
        <taxon>Bacteria</taxon>
        <taxon>Pseudomonadati</taxon>
        <taxon>Acidobacteriota</taxon>
        <taxon>Holophagae</taxon>
        <taxon>Holophagales</taxon>
        <taxon>Holophagaceae</taxon>
        <taxon>Geothrix</taxon>
    </lineage>
</organism>